<evidence type="ECO:0000313" key="2">
    <source>
        <dbReference type="EMBL" id="BAD62524.1"/>
    </source>
</evidence>
<protein>
    <submittedName>
        <fullName evidence="2">Uncharacterized protein</fullName>
    </submittedName>
</protein>
<dbReference type="EMBL" id="AP007231">
    <property type="protein sequence ID" value="BAD62524.1"/>
    <property type="molecule type" value="Genomic_DNA"/>
</dbReference>
<gene>
    <name evidence="2" type="primary">P0535F09.27</name>
</gene>
<dbReference type="Proteomes" id="UP000000763">
    <property type="component" value="Chromosome 6"/>
</dbReference>
<reference evidence="3" key="1">
    <citation type="journal article" date="2005" name="Nature">
        <title>The map-based sequence of the rice genome.</title>
        <authorList>
            <consortium name="International rice genome sequencing project (IRGSP)"/>
            <person name="Matsumoto T."/>
            <person name="Wu J."/>
            <person name="Kanamori H."/>
            <person name="Katayose Y."/>
            <person name="Fujisawa M."/>
            <person name="Namiki N."/>
            <person name="Mizuno H."/>
            <person name="Yamamoto K."/>
            <person name="Antonio B.A."/>
            <person name="Baba T."/>
            <person name="Sakata K."/>
            <person name="Nagamura Y."/>
            <person name="Aoki H."/>
            <person name="Arikawa K."/>
            <person name="Arita K."/>
            <person name="Bito T."/>
            <person name="Chiden Y."/>
            <person name="Fujitsuka N."/>
            <person name="Fukunaka R."/>
            <person name="Hamada M."/>
            <person name="Harada C."/>
            <person name="Hayashi A."/>
            <person name="Hijishita S."/>
            <person name="Honda M."/>
            <person name="Hosokawa S."/>
            <person name="Ichikawa Y."/>
            <person name="Idonuma A."/>
            <person name="Iijima M."/>
            <person name="Ikeda M."/>
            <person name="Ikeno M."/>
            <person name="Ito K."/>
            <person name="Ito S."/>
            <person name="Ito T."/>
            <person name="Ito Y."/>
            <person name="Ito Y."/>
            <person name="Iwabuchi A."/>
            <person name="Kamiya K."/>
            <person name="Karasawa W."/>
            <person name="Kurita K."/>
            <person name="Katagiri S."/>
            <person name="Kikuta A."/>
            <person name="Kobayashi H."/>
            <person name="Kobayashi N."/>
            <person name="Machita K."/>
            <person name="Maehara T."/>
            <person name="Masukawa M."/>
            <person name="Mizubayashi T."/>
            <person name="Mukai Y."/>
            <person name="Nagasaki H."/>
            <person name="Nagata Y."/>
            <person name="Naito S."/>
            <person name="Nakashima M."/>
            <person name="Nakama Y."/>
            <person name="Nakamichi Y."/>
            <person name="Nakamura M."/>
            <person name="Meguro A."/>
            <person name="Negishi M."/>
            <person name="Ohta I."/>
            <person name="Ohta T."/>
            <person name="Okamoto M."/>
            <person name="Ono N."/>
            <person name="Saji S."/>
            <person name="Sakaguchi M."/>
            <person name="Sakai K."/>
            <person name="Shibata M."/>
            <person name="Shimokawa T."/>
            <person name="Song J."/>
            <person name="Takazaki Y."/>
            <person name="Terasawa K."/>
            <person name="Tsugane M."/>
            <person name="Tsuji K."/>
            <person name="Ueda S."/>
            <person name="Waki K."/>
            <person name="Yamagata H."/>
            <person name="Yamamoto M."/>
            <person name="Yamamoto S."/>
            <person name="Yamane H."/>
            <person name="Yoshiki S."/>
            <person name="Yoshihara R."/>
            <person name="Yukawa K."/>
            <person name="Zhong H."/>
            <person name="Yano M."/>
            <person name="Yuan Q."/>
            <person name="Ouyang S."/>
            <person name="Liu J."/>
            <person name="Jones K.M."/>
            <person name="Gansberger K."/>
            <person name="Moffat K."/>
            <person name="Hill J."/>
            <person name="Bera J."/>
            <person name="Fadrosh D."/>
            <person name="Jin S."/>
            <person name="Johri S."/>
            <person name="Kim M."/>
            <person name="Overton L."/>
            <person name="Reardon M."/>
            <person name="Tsitrin T."/>
            <person name="Vuong H."/>
            <person name="Weaver B."/>
            <person name="Ciecko A."/>
            <person name="Tallon L."/>
            <person name="Jackson J."/>
            <person name="Pai G."/>
            <person name="Aken S.V."/>
            <person name="Utterback T."/>
            <person name="Reidmuller S."/>
            <person name="Feldblyum T."/>
            <person name="Hsiao J."/>
            <person name="Zismann V."/>
            <person name="Iobst S."/>
            <person name="de Vazeille A.R."/>
            <person name="Buell C.R."/>
            <person name="Ying K."/>
            <person name="Li Y."/>
            <person name="Lu T."/>
            <person name="Huang Y."/>
            <person name="Zhao Q."/>
            <person name="Feng Q."/>
            <person name="Zhang L."/>
            <person name="Zhu J."/>
            <person name="Weng Q."/>
            <person name="Mu J."/>
            <person name="Lu Y."/>
            <person name="Fan D."/>
            <person name="Liu Y."/>
            <person name="Guan J."/>
            <person name="Zhang Y."/>
            <person name="Yu S."/>
            <person name="Liu X."/>
            <person name="Zhang Y."/>
            <person name="Hong G."/>
            <person name="Han B."/>
            <person name="Choisne N."/>
            <person name="Demange N."/>
            <person name="Orjeda G."/>
            <person name="Samain S."/>
            <person name="Cattolico L."/>
            <person name="Pelletier E."/>
            <person name="Couloux A."/>
            <person name="Segurens B."/>
            <person name="Wincker P."/>
            <person name="D'Hont A."/>
            <person name="Scarpelli C."/>
            <person name="Weissenbach J."/>
            <person name="Salanoubat M."/>
            <person name="Quetier F."/>
            <person name="Yu Y."/>
            <person name="Kim H.R."/>
            <person name="Rambo T."/>
            <person name="Currie J."/>
            <person name="Collura K."/>
            <person name="Luo M."/>
            <person name="Yang T."/>
            <person name="Ammiraju J.S.S."/>
            <person name="Engler F."/>
            <person name="Soderlund C."/>
            <person name="Wing R.A."/>
            <person name="Palmer L.E."/>
            <person name="de la Bastide M."/>
            <person name="Spiegel L."/>
            <person name="Nascimento L."/>
            <person name="Zutavern T."/>
            <person name="O'Shaughnessy A."/>
            <person name="Dike S."/>
            <person name="Dedhia N."/>
            <person name="Preston R."/>
            <person name="Balija V."/>
            <person name="McCombie W.R."/>
            <person name="Chow T."/>
            <person name="Chen H."/>
            <person name="Chung M."/>
            <person name="Chen C."/>
            <person name="Shaw J."/>
            <person name="Wu H."/>
            <person name="Hsiao K."/>
            <person name="Chao Y."/>
            <person name="Chu M."/>
            <person name="Cheng C."/>
            <person name="Hour A."/>
            <person name="Lee P."/>
            <person name="Lin S."/>
            <person name="Lin Y."/>
            <person name="Liou J."/>
            <person name="Liu S."/>
            <person name="Hsing Y."/>
            <person name="Raghuvanshi S."/>
            <person name="Mohanty A."/>
            <person name="Bharti A.K."/>
            <person name="Gaur A."/>
            <person name="Gupta V."/>
            <person name="Kumar D."/>
            <person name="Ravi V."/>
            <person name="Vij S."/>
            <person name="Kapur A."/>
            <person name="Khurana P."/>
            <person name="Khurana P."/>
            <person name="Khurana J.P."/>
            <person name="Tyagi A.K."/>
            <person name="Gaikwad K."/>
            <person name="Singh A."/>
            <person name="Dalal V."/>
            <person name="Srivastava S."/>
            <person name="Dixit A."/>
            <person name="Pal A.K."/>
            <person name="Ghazi I.A."/>
            <person name="Yadav M."/>
            <person name="Pandit A."/>
            <person name="Bhargava A."/>
            <person name="Sureshbabu K."/>
            <person name="Batra K."/>
            <person name="Sharma T.R."/>
            <person name="Mohapatra T."/>
            <person name="Singh N.K."/>
            <person name="Messing J."/>
            <person name="Nelson A.B."/>
            <person name="Fuks G."/>
            <person name="Kavchok S."/>
            <person name="Keizer G."/>
            <person name="Linton E."/>
            <person name="Llaca V."/>
            <person name="Song R."/>
            <person name="Tanyolac B."/>
            <person name="Young S."/>
            <person name="Ho-Il K."/>
            <person name="Hahn J.H."/>
            <person name="Sangsakoo G."/>
            <person name="Vanavichit A."/>
            <person name="de Mattos Luiz.A.T."/>
            <person name="Zimmer P.D."/>
            <person name="Malone G."/>
            <person name="Dellagostin O."/>
            <person name="de Oliveira A.C."/>
            <person name="Bevan M."/>
            <person name="Bancroft I."/>
            <person name="Minx P."/>
            <person name="Cordum H."/>
            <person name="Wilson R."/>
            <person name="Cheng Z."/>
            <person name="Jin W."/>
            <person name="Jiang J."/>
            <person name="Leong S.A."/>
            <person name="Iwama H."/>
            <person name="Gojobori T."/>
            <person name="Itoh T."/>
            <person name="Niimura Y."/>
            <person name="Fujii Y."/>
            <person name="Habara T."/>
            <person name="Sakai H."/>
            <person name="Sato Y."/>
            <person name="Wilson G."/>
            <person name="Kumar K."/>
            <person name="McCouch S."/>
            <person name="Juretic N."/>
            <person name="Hoen D."/>
            <person name="Wright S."/>
            <person name="Bruskiewich R."/>
            <person name="Bureau T."/>
            <person name="Miyao A."/>
            <person name="Hirochika H."/>
            <person name="Nishikawa T."/>
            <person name="Kadowaki K."/>
            <person name="Sugiura M."/>
            <person name="Burr B."/>
            <person name="Sasaki T."/>
        </authorList>
    </citation>
    <scope>NUCLEOTIDE SEQUENCE [LARGE SCALE GENOMIC DNA]</scope>
    <source>
        <strain evidence="3">cv. Nipponbare</strain>
    </source>
</reference>
<dbReference type="AlphaFoldDB" id="Q5YLZ0"/>
<evidence type="ECO:0000313" key="3">
    <source>
        <dbReference type="Proteomes" id="UP000000763"/>
    </source>
</evidence>
<organism evidence="2 3">
    <name type="scientific">Oryza sativa subsp. japonica</name>
    <name type="common">Rice</name>
    <dbReference type="NCBI Taxonomy" id="39947"/>
    <lineage>
        <taxon>Eukaryota</taxon>
        <taxon>Viridiplantae</taxon>
        <taxon>Streptophyta</taxon>
        <taxon>Embryophyta</taxon>
        <taxon>Tracheophyta</taxon>
        <taxon>Spermatophyta</taxon>
        <taxon>Magnoliopsida</taxon>
        <taxon>Liliopsida</taxon>
        <taxon>Poales</taxon>
        <taxon>Poaceae</taxon>
        <taxon>BOP clade</taxon>
        <taxon>Oryzoideae</taxon>
        <taxon>Oryzeae</taxon>
        <taxon>Oryzinae</taxon>
        <taxon>Oryza</taxon>
        <taxon>Oryza sativa</taxon>
    </lineage>
</organism>
<feature type="region of interest" description="Disordered" evidence="1">
    <location>
        <begin position="23"/>
        <end position="63"/>
    </location>
</feature>
<proteinExistence type="predicted"/>
<name>Q5YLZ0_ORYSJ</name>
<reference evidence="3" key="2">
    <citation type="journal article" date="2008" name="Nucleic Acids Res.">
        <title>The rice annotation project database (RAP-DB): 2008 update.</title>
        <authorList>
            <consortium name="The rice annotation project (RAP)"/>
        </authorList>
    </citation>
    <scope>GENOME REANNOTATION</scope>
    <source>
        <strain evidence="3">cv. Nipponbare</strain>
    </source>
</reference>
<evidence type="ECO:0000256" key="1">
    <source>
        <dbReference type="SAM" id="MobiDB-lite"/>
    </source>
</evidence>
<accession>Q5YLZ0</accession>
<sequence>MGQGVRQTASRHLTLDLTDFFKGSGCLGPRGWGKRNPTPPSGEIRRRADTSPSGPTSPKVPGHVGDCVCLKPLVMILPVPYHRQ</sequence>